<dbReference type="Proteomes" id="UP001212821">
    <property type="component" value="Plasmid punmamed3"/>
</dbReference>
<dbReference type="EMBL" id="CP115452">
    <property type="protein sequence ID" value="WBP92119.1"/>
    <property type="molecule type" value="Genomic_DNA"/>
</dbReference>
<gene>
    <name evidence="1" type="ORF">O1G21_40585</name>
</gene>
<evidence type="ECO:0000313" key="1">
    <source>
        <dbReference type="EMBL" id="WBP92119.1"/>
    </source>
</evidence>
<proteinExistence type="predicted"/>
<reference evidence="1 2" key="1">
    <citation type="submission" date="2022-12" db="EMBL/GenBank/DDBJ databases">
        <title>HUAS 3-15.</title>
        <authorList>
            <person name="Mo P."/>
        </authorList>
    </citation>
    <scope>NUCLEOTIDE SEQUENCE [LARGE SCALE GENOMIC DNA]</scope>
    <source>
        <strain evidence="1 2">HUAS 3-15</strain>
        <plasmid evidence="1 2">punmamed3</plasmid>
    </source>
</reference>
<organism evidence="1 2">
    <name type="scientific">Kitasatospora cathayae</name>
    <dbReference type="NCBI Taxonomy" id="3004092"/>
    <lineage>
        <taxon>Bacteria</taxon>
        <taxon>Bacillati</taxon>
        <taxon>Actinomycetota</taxon>
        <taxon>Actinomycetes</taxon>
        <taxon>Kitasatosporales</taxon>
        <taxon>Streptomycetaceae</taxon>
        <taxon>Kitasatospora</taxon>
    </lineage>
</organism>
<accession>A0ABY7QIQ1</accession>
<dbReference type="InterPro" id="IPR011990">
    <property type="entry name" value="TPR-like_helical_dom_sf"/>
</dbReference>
<dbReference type="Gene3D" id="1.25.40.10">
    <property type="entry name" value="Tetratricopeptide repeat domain"/>
    <property type="match status" value="1"/>
</dbReference>
<geneLocation type="plasmid" evidence="1 2">
    <name>punmamed3</name>
</geneLocation>
<sequence>MQHAIRDTLSGPEFTRTAQVAAQVLTAVWPDEDHTDRDLAALISTYRRAGLFREAVDLGERTVADCERVLGSGHRVTLPAATWRARARNSASSIGASP</sequence>
<evidence type="ECO:0000313" key="2">
    <source>
        <dbReference type="Proteomes" id="UP001212821"/>
    </source>
</evidence>
<dbReference type="RefSeq" id="WP_270151832.1">
    <property type="nucleotide sequence ID" value="NZ_CP115452.1"/>
</dbReference>
<keyword evidence="2" id="KW-1185">Reference proteome</keyword>
<name>A0ABY7QIQ1_9ACTN</name>
<keyword evidence="1" id="KW-0614">Plasmid</keyword>
<protein>
    <submittedName>
        <fullName evidence="1">Tetratricopeptide repeat protein</fullName>
    </submittedName>
</protein>